<dbReference type="KEGG" id="tot:TOT_020000063"/>
<organism evidence="1 2">
    <name type="scientific">Theileria orientalis strain Shintoku</name>
    <dbReference type="NCBI Taxonomy" id="869250"/>
    <lineage>
        <taxon>Eukaryota</taxon>
        <taxon>Sar</taxon>
        <taxon>Alveolata</taxon>
        <taxon>Apicomplexa</taxon>
        <taxon>Aconoidasida</taxon>
        <taxon>Piroplasmida</taxon>
        <taxon>Theileriidae</taxon>
        <taxon>Theileria</taxon>
    </lineage>
</organism>
<dbReference type="OrthoDB" id="10539655at2759"/>
<dbReference type="Proteomes" id="UP000003786">
    <property type="component" value="Chromosome 2"/>
</dbReference>
<accession>J4CCQ3</accession>
<name>J4CCQ3_THEOR</name>
<dbReference type="VEuPathDB" id="PiroplasmaDB:TOT_020000063"/>
<evidence type="ECO:0000313" key="2">
    <source>
        <dbReference type="Proteomes" id="UP000003786"/>
    </source>
</evidence>
<dbReference type="AlphaFoldDB" id="J4CCQ3"/>
<protein>
    <submittedName>
        <fullName evidence="1">Uncharacterized protein</fullName>
    </submittedName>
</protein>
<dbReference type="RefSeq" id="XP_009690093.1">
    <property type="nucleotide sequence ID" value="XM_009691798.1"/>
</dbReference>
<reference evidence="1 2" key="1">
    <citation type="journal article" date="2012" name="MBio">
        <title>Comparative genome analysis of three eukaryotic parasites with differing abilities to transform leukocytes reveals key mediators of Theileria-induced leukocyte transformation.</title>
        <authorList>
            <person name="Hayashida K."/>
            <person name="Hara Y."/>
            <person name="Abe T."/>
            <person name="Yamasaki C."/>
            <person name="Toyoda A."/>
            <person name="Kosuge T."/>
            <person name="Suzuki Y."/>
            <person name="Sato Y."/>
            <person name="Kawashima S."/>
            <person name="Katayama T."/>
            <person name="Wakaguri H."/>
            <person name="Inoue N."/>
            <person name="Homma K."/>
            <person name="Tada-Umezaki M."/>
            <person name="Yagi Y."/>
            <person name="Fujii Y."/>
            <person name="Habara T."/>
            <person name="Kanehisa M."/>
            <person name="Watanabe H."/>
            <person name="Ito K."/>
            <person name="Gojobori T."/>
            <person name="Sugawara H."/>
            <person name="Imanishi T."/>
            <person name="Weir W."/>
            <person name="Gardner M."/>
            <person name="Pain A."/>
            <person name="Shiels B."/>
            <person name="Hattori M."/>
            <person name="Nene V."/>
            <person name="Sugimoto C."/>
        </authorList>
    </citation>
    <scope>NUCLEOTIDE SEQUENCE [LARGE SCALE GENOMIC DNA]</scope>
    <source>
        <strain evidence="1 2">Shintoku</strain>
    </source>
</reference>
<gene>
    <name evidence="1" type="ORF">TOT_020000063</name>
</gene>
<sequence length="61" mass="7109">MFMVRVNAHFMFESFYYLIDTCLGLFTIYMKKVDQSGFEPETFCVQSKRDTPTPSALEALL</sequence>
<dbReference type="GeneID" id="20714245"/>
<keyword evidence="2" id="KW-1185">Reference proteome</keyword>
<proteinExistence type="predicted"/>
<evidence type="ECO:0000313" key="1">
    <source>
        <dbReference type="EMBL" id="BAM39792.1"/>
    </source>
</evidence>
<dbReference type="EMBL" id="AP011947">
    <property type="protein sequence ID" value="BAM39792.1"/>
    <property type="molecule type" value="Genomic_DNA"/>
</dbReference>